<evidence type="ECO:0008006" key="2">
    <source>
        <dbReference type="Google" id="ProtNLM"/>
    </source>
</evidence>
<dbReference type="EMBL" id="JAFIQS010000008">
    <property type="protein sequence ID" value="KAG5166402.1"/>
    <property type="molecule type" value="Genomic_DNA"/>
</dbReference>
<name>A0A8H7XSW1_PSICU</name>
<dbReference type="Gene3D" id="3.80.10.10">
    <property type="entry name" value="Ribonuclease Inhibitor"/>
    <property type="match status" value="1"/>
</dbReference>
<organism evidence="1">
    <name type="scientific">Psilocybe cubensis</name>
    <name type="common">Psychedelic mushroom</name>
    <name type="synonym">Stropharia cubensis</name>
    <dbReference type="NCBI Taxonomy" id="181762"/>
    <lineage>
        <taxon>Eukaryota</taxon>
        <taxon>Fungi</taxon>
        <taxon>Dikarya</taxon>
        <taxon>Basidiomycota</taxon>
        <taxon>Agaricomycotina</taxon>
        <taxon>Agaricomycetes</taxon>
        <taxon>Agaricomycetidae</taxon>
        <taxon>Agaricales</taxon>
        <taxon>Agaricineae</taxon>
        <taxon>Strophariaceae</taxon>
        <taxon>Psilocybe</taxon>
    </lineage>
</organism>
<proteinExistence type="predicted"/>
<dbReference type="OrthoDB" id="2788229at2759"/>
<evidence type="ECO:0000313" key="1">
    <source>
        <dbReference type="EMBL" id="KAG5166402.1"/>
    </source>
</evidence>
<protein>
    <recommendedName>
        <fullName evidence="2">F-box domain-containing protein</fullName>
    </recommendedName>
</protein>
<comment type="caution">
    <text evidence="1">The sequence shown here is derived from an EMBL/GenBank/DDBJ whole genome shotgun (WGS) entry which is preliminary data.</text>
</comment>
<dbReference type="AlphaFoldDB" id="A0A8H7XSW1"/>
<gene>
    <name evidence="1" type="ORF">JR316_008487</name>
</gene>
<accession>A0A8H7XSW1</accession>
<sequence length="467" mass="52528">MDVIHLNPKSNKQHLPQEIFDCVIDHLHDDTNALRACALVSASWRASAQQHLFRRITLGPWKRKTQFFALRPAPSPCARLVECIRNSGAAASVAPYIHELHLQEGIGARTWFEQESVILAALLRALSNLRRLDISPTVGMHIYWERLPGDLKRALEGSMKLASLTELKLGGVAFVDFGEVHEVLRKCVFLRVLEVDHLLVQDESLEELSSALAEAKYVYSASDPRKTKGTRDRTPLDVLVIGPRTPTAFVAFLLDEASPFAVDAVRKLTASLSGSFPEFARLLHACTSVENLELTLMNDVSLQGYWTLPDNQRFDLSQVPRLKNLKVNIDVLQKMDDPLPWLGALFRTGVDASLPTRLNKVESIWIVYSIYLPAPYMDRSANVAIFDKWRDIDRILSGESDSIEAEKQGIIHIDGPYGNLNRVKLDFMLENPIGFGIAPRFMRELVLESPGLERKDILRVKAFDTSK</sequence>
<reference evidence="1" key="1">
    <citation type="submission" date="2021-02" db="EMBL/GenBank/DDBJ databases">
        <title>Psilocybe cubensis genome.</title>
        <authorList>
            <person name="Mckernan K.J."/>
            <person name="Crawford S."/>
            <person name="Trippe A."/>
            <person name="Kane L.T."/>
            <person name="Mclaughlin S."/>
        </authorList>
    </citation>
    <scope>NUCLEOTIDE SEQUENCE [LARGE SCALE GENOMIC DNA]</scope>
    <source>
        <strain evidence="1">MGC-MH-2018</strain>
    </source>
</reference>
<dbReference type="InterPro" id="IPR032675">
    <property type="entry name" value="LRR_dom_sf"/>
</dbReference>
<dbReference type="SUPFAM" id="SSF52047">
    <property type="entry name" value="RNI-like"/>
    <property type="match status" value="1"/>
</dbReference>